<dbReference type="PANTHER" id="PTHR10091:SF0">
    <property type="entry name" value="GALACTOSE MUTAROTASE"/>
    <property type="match status" value="1"/>
</dbReference>
<dbReference type="GeneID" id="43601943"/>
<dbReference type="EMBL" id="NPIC01000010">
    <property type="protein sequence ID" value="RDL32638.1"/>
    <property type="molecule type" value="Genomic_DNA"/>
</dbReference>
<keyword evidence="2" id="KW-0413">Isomerase</keyword>
<dbReference type="CDD" id="cd09019">
    <property type="entry name" value="galactose_mutarotase_like"/>
    <property type="match status" value="1"/>
</dbReference>
<comment type="caution">
    <text evidence="4">The sequence shown here is derived from an EMBL/GenBank/DDBJ whole genome shotgun (WGS) entry which is preliminary data.</text>
</comment>
<reference evidence="4 5" key="1">
    <citation type="journal article" date="2018" name="IMA Fungus">
        <title>IMA Genome-F 9: Draft genome sequence of Annulohypoxylon stygium, Aspergillus mulundensis, Berkeleyomyces basicola (syn. Thielaviopsis basicola), Ceratocystis smalleyi, two Cercospora beticola strains, Coleophoma cylindrospora, Fusarium fracticaudum, Phialophora cf. hyalina, and Morchella septimelata.</title>
        <authorList>
            <person name="Wingfield B.D."/>
            <person name="Bills G.F."/>
            <person name="Dong Y."/>
            <person name="Huang W."/>
            <person name="Nel W.J."/>
            <person name="Swalarsk-Parry B.S."/>
            <person name="Vaghefi N."/>
            <person name="Wilken P.M."/>
            <person name="An Z."/>
            <person name="de Beer Z.W."/>
            <person name="De Vos L."/>
            <person name="Chen L."/>
            <person name="Duong T.A."/>
            <person name="Gao Y."/>
            <person name="Hammerbacher A."/>
            <person name="Kikkert J.R."/>
            <person name="Li Y."/>
            <person name="Li H."/>
            <person name="Li K."/>
            <person name="Li Q."/>
            <person name="Liu X."/>
            <person name="Ma X."/>
            <person name="Naidoo K."/>
            <person name="Pethybridge S.J."/>
            <person name="Sun J."/>
            <person name="Steenkamp E.T."/>
            <person name="van der Nest M.A."/>
            <person name="van Wyk S."/>
            <person name="Wingfield M.J."/>
            <person name="Xiong C."/>
            <person name="Yue Q."/>
            <person name="Zhang X."/>
        </authorList>
    </citation>
    <scope>NUCLEOTIDE SEQUENCE [LARGE SCALE GENOMIC DNA]</scope>
    <source>
        <strain evidence="4 5">BP 5553</strain>
    </source>
</reference>
<dbReference type="GO" id="GO:0033499">
    <property type="term" value="P:galactose catabolic process via UDP-galactose, Leloir pathway"/>
    <property type="evidence" value="ECO:0007669"/>
    <property type="project" value="TreeGrafter"/>
</dbReference>
<dbReference type="InterPro" id="IPR008183">
    <property type="entry name" value="Aldose_1/G6P_1-epimerase"/>
</dbReference>
<dbReference type="FunFam" id="2.70.98.10:FF:000015">
    <property type="entry name" value="Aldose 1-epimerase, putative"/>
    <property type="match status" value="1"/>
</dbReference>
<comment type="similarity">
    <text evidence="1">Belongs to the aldose epimerase family.</text>
</comment>
<dbReference type="InterPro" id="IPR011013">
    <property type="entry name" value="Gal_mutarotase_sf_dom"/>
</dbReference>
<protein>
    <submittedName>
        <fullName evidence="4">Putative Bifunctional protein gal10</fullName>
    </submittedName>
</protein>
<dbReference type="InterPro" id="IPR047215">
    <property type="entry name" value="Galactose_mutarotase-like"/>
</dbReference>
<dbReference type="AlphaFoldDB" id="A0A370TDU5"/>
<accession>A0A370TDU5</accession>
<gene>
    <name evidence="4" type="ORF">BP5553_09094</name>
</gene>
<dbReference type="InterPro" id="IPR014718">
    <property type="entry name" value="GH-type_carb-bd"/>
</dbReference>
<dbReference type="RefSeq" id="XP_031866360.1">
    <property type="nucleotide sequence ID" value="XM_032017717.1"/>
</dbReference>
<dbReference type="PROSITE" id="PS00545">
    <property type="entry name" value="ALDOSE_1_EPIMERASE"/>
    <property type="match status" value="1"/>
</dbReference>
<dbReference type="SUPFAM" id="SSF74650">
    <property type="entry name" value="Galactose mutarotase-like"/>
    <property type="match status" value="1"/>
</dbReference>
<dbReference type="Pfam" id="PF01263">
    <property type="entry name" value="Aldose_epim"/>
    <property type="match status" value="1"/>
</dbReference>
<keyword evidence="3" id="KW-0119">Carbohydrate metabolism</keyword>
<dbReference type="STRING" id="2656787.A0A370TDU5"/>
<organism evidence="4 5">
    <name type="scientific">Venustampulla echinocandica</name>
    <dbReference type="NCBI Taxonomy" id="2656787"/>
    <lineage>
        <taxon>Eukaryota</taxon>
        <taxon>Fungi</taxon>
        <taxon>Dikarya</taxon>
        <taxon>Ascomycota</taxon>
        <taxon>Pezizomycotina</taxon>
        <taxon>Leotiomycetes</taxon>
        <taxon>Helotiales</taxon>
        <taxon>Pleuroascaceae</taxon>
        <taxon>Venustampulla</taxon>
    </lineage>
</organism>
<evidence type="ECO:0000313" key="4">
    <source>
        <dbReference type="EMBL" id="RDL32638.1"/>
    </source>
</evidence>
<evidence type="ECO:0000313" key="5">
    <source>
        <dbReference type="Proteomes" id="UP000254866"/>
    </source>
</evidence>
<dbReference type="GO" id="GO:0006006">
    <property type="term" value="P:glucose metabolic process"/>
    <property type="evidence" value="ECO:0007669"/>
    <property type="project" value="TreeGrafter"/>
</dbReference>
<evidence type="ECO:0000256" key="3">
    <source>
        <dbReference type="ARBA" id="ARBA00023277"/>
    </source>
</evidence>
<evidence type="ECO:0000256" key="1">
    <source>
        <dbReference type="ARBA" id="ARBA00006206"/>
    </source>
</evidence>
<proteinExistence type="inferred from homology"/>
<keyword evidence="5" id="KW-1185">Reference proteome</keyword>
<dbReference type="GO" id="GO:0004034">
    <property type="term" value="F:aldose 1-epimerase activity"/>
    <property type="evidence" value="ECO:0007669"/>
    <property type="project" value="TreeGrafter"/>
</dbReference>
<dbReference type="Proteomes" id="UP000254866">
    <property type="component" value="Unassembled WGS sequence"/>
</dbReference>
<dbReference type="InterPro" id="IPR018052">
    <property type="entry name" value="Ald1_epimerase_CS"/>
</dbReference>
<dbReference type="GO" id="GO:0030246">
    <property type="term" value="F:carbohydrate binding"/>
    <property type="evidence" value="ECO:0007669"/>
    <property type="project" value="InterPro"/>
</dbReference>
<sequence length="349" mass="37429">MSPQAPAPFQFLPLGAIIQTFLVGKTNIVQGFPKQSHYESHNAPFFGETIGRIANRVKNAKIDSLNGKSYALAANNGVNALHGGVKGWGKRVWEGPKPVGVRSIEGLEGGKLEGGESVVFTLRSEDGDEGYPGTVEASVVYTAGTQKTESGKEVNVLGIEYVVELVGGDVEETAINVTNHSYFNLSGKPTIEGTEVSLCSNSYLPVDEGGIPTGGPVPYAGVEAHKKFTLGREEPDIDDCFVVDPSTASSVPIDTRASPLHGLVTAYHPETKIHLEVLSTEPAFQFYTGKYIDVPEVEGVPARGKRSGFCVEPSRYVNAVNVAAWKGQVVLKKGEKYGSRIVYRGWSDE</sequence>
<dbReference type="OrthoDB" id="274691at2759"/>
<name>A0A370TDU5_9HELO</name>
<dbReference type="PANTHER" id="PTHR10091">
    <property type="entry name" value="ALDOSE-1-EPIMERASE"/>
    <property type="match status" value="1"/>
</dbReference>
<evidence type="ECO:0000256" key="2">
    <source>
        <dbReference type="ARBA" id="ARBA00023235"/>
    </source>
</evidence>
<dbReference type="Gene3D" id="2.70.98.10">
    <property type="match status" value="1"/>
</dbReference>